<dbReference type="Gene3D" id="1.10.30.10">
    <property type="entry name" value="High mobility group box domain"/>
    <property type="match status" value="1"/>
</dbReference>
<reference evidence="15 16" key="1">
    <citation type="submission" date="2024-07" db="EMBL/GenBank/DDBJ databases">
        <title>Draft sequence of the Neodothiora populina.</title>
        <authorList>
            <person name="Drown D.D."/>
            <person name="Schuette U.S."/>
            <person name="Buechlein A.B."/>
            <person name="Rusch D.R."/>
            <person name="Winton L.W."/>
            <person name="Adams G.A."/>
        </authorList>
    </citation>
    <scope>NUCLEOTIDE SEQUENCE [LARGE SCALE GENOMIC DNA]</scope>
    <source>
        <strain evidence="15 16">CPC 39397</strain>
    </source>
</reference>
<keyword evidence="7 12" id="KW-0812">Transmembrane</keyword>
<organism evidence="15 16">
    <name type="scientific">Neodothiora populina</name>
    <dbReference type="NCBI Taxonomy" id="2781224"/>
    <lineage>
        <taxon>Eukaryota</taxon>
        <taxon>Fungi</taxon>
        <taxon>Dikarya</taxon>
        <taxon>Ascomycota</taxon>
        <taxon>Pezizomycotina</taxon>
        <taxon>Dothideomycetes</taxon>
        <taxon>Dothideomycetidae</taxon>
        <taxon>Dothideales</taxon>
        <taxon>Dothioraceae</taxon>
        <taxon>Neodothiora</taxon>
    </lineage>
</organism>
<dbReference type="EMBL" id="JBFMKM010000008">
    <property type="protein sequence ID" value="KAL1304381.1"/>
    <property type="molecule type" value="Genomic_DNA"/>
</dbReference>
<feature type="domain" description="GPI ethanolamine phosphate transferase 2 C-terminal" evidence="14">
    <location>
        <begin position="560"/>
        <end position="851"/>
    </location>
</feature>
<dbReference type="Gene3D" id="3.40.720.10">
    <property type="entry name" value="Alkaline Phosphatase, subunit A"/>
    <property type="match status" value="2"/>
</dbReference>
<evidence type="ECO:0000256" key="7">
    <source>
        <dbReference type="ARBA" id="ARBA00022692"/>
    </source>
</evidence>
<dbReference type="SUPFAM" id="SSF53649">
    <property type="entry name" value="Alkaline phosphatase-like"/>
    <property type="match status" value="1"/>
</dbReference>
<evidence type="ECO:0000256" key="13">
    <source>
        <dbReference type="SAM" id="MobiDB-lite"/>
    </source>
</evidence>
<feature type="transmembrane region" description="Helical" evidence="12">
    <location>
        <begin position="698"/>
        <end position="716"/>
    </location>
</feature>
<comment type="similarity">
    <text evidence="3 12">Belongs to the PIGG/PIGN/PIGO family. PIGG subfamily.</text>
</comment>
<feature type="transmembrane region" description="Helical" evidence="12">
    <location>
        <begin position="17"/>
        <end position="38"/>
    </location>
</feature>
<evidence type="ECO:0000256" key="10">
    <source>
        <dbReference type="ARBA" id="ARBA00023136"/>
    </source>
</evidence>
<feature type="transmembrane region" description="Helical" evidence="12">
    <location>
        <begin position="565"/>
        <end position="584"/>
    </location>
</feature>
<protein>
    <recommendedName>
        <fullName evidence="4 12">GPI ethanolamine phosphate transferase 2</fullName>
    </recommendedName>
</protein>
<keyword evidence="10 12" id="KW-0472">Membrane</keyword>
<evidence type="ECO:0000256" key="11">
    <source>
        <dbReference type="ARBA" id="ARBA00023180"/>
    </source>
</evidence>
<evidence type="ECO:0000256" key="12">
    <source>
        <dbReference type="RuleBase" id="RU367106"/>
    </source>
</evidence>
<dbReference type="Proteomes" id="UP001562354">
    <property type="component" value="Unassembled WGS sequence"/>
</dbReference>
<dbReference type="RefSeq" id="XP_069200656.1">
    <property type="nucleotide sequence ID" value="XM_069342845.1"/>
</dbReference>
<keyword evidence="16" id="KW-1185">Reference proteome</keyword>
<keyword evidence="9 12" id="KW-1133">Transmembrane helix</keyword>
<evidence type="ECO:0000256" key="8">
    <source>
        <dbReference type="ARBA" id="ARBA00022824"/>
    </source>
</evidence>
<evidence type="ECO:0000259" key="14">
    <source>
        <dbReference type="Pfam" id="PF19316"/>
    </source>
</evidence>
<evidence type="ECO:0000256" key="4">
    <source>
        <dbReference type="ARBA" id="ARBA00020830"/>
    </source>
</evidence>
<feature type="transmembrane region" description="Helical" evidence="12">
    <location>
        <begin position="622"/>
        <end position="641"/>
    </location>
</feature>
<evidence type="ECO:0000256" key="5">
    <source>
        <dbReference type="ARBA" id="ARBA00022502"/>
    </source>
</evidence>
<comment type="subcellular location">
    <subcellularLocation>
        <location evidence="1 12">Endoplasmic reticulum membrane</location>
        <topology evidence="1 12">Multi-pass membrane protein</topology>
    </subcellularLocation>
</comment>
<dbReference type="InterPro" id="IPR017850">
    <property type="entry name" value="Alkaline_phosphatase_core_sf"/>
</dbReference>
<feature type="transmembrane region" description="Helical" evidence="12">
    <location>
        <begin position="1065"/>
        <end position="1088"/>
    </location>
</feature>
<dbReference type="Pfam" id="PF19316">
    <property type="entry name" value="PIGO_PIGG"/>
    <property type="match status" value="2"/>
</dbReference>
<dbReference type="InterPro" id="IPR002591">
    <property type="entry name" value="Phosphodiest/P_Trfase"/>
</dbReference>
<keyword evidence="11" id="KW-0325">Glycoprotein</keyword>
<comment type="caution">
    <text evidence="15">The sequence shown here is derived from an EMBL/GenBank/DDBJ whole genome shotgun (WGS) entry which is preliminary data.</text>
</comment>
<dbReference type="PANTHER" id="PTHR23072:SF0">
    <property type="entry name" value="GPI ETHANOLAMINE PHOSPHATE TRANSFERASE 2"/>
    <property type="match status" value="1"/>
</dbReference>
<dbReference type="InterPro" id="IPR039527">
    <property type="entry name" value="PIGG/GPI7"/>
</dbReference>
<dbReference type="GeneID" id="95977083"/>
<dbReference type="PANTHER" id="PTHR23072">
    <property type="entry name" value="PHOSPHATIDYLINOSITOL GLYCAN-RELATED"/>
    <property type="match status" value="1"/>
</dbReference>
<dbReference type="SUPFAM" id="SSF47095">
    <property type="entry name" value="HMG-box"/>
    <property type="match status" value="1"/>
</dbReference>
<feature type="region of interest" description="Disordered" evidence="13">
    <location>
        <begin position="861"/>
        <end position="893"/>
    </location>
</feature>
<dbReference type="InterPro" id="IPR037674">
    <property type="entry name" value="PIG-G_N"/>
</dbReference>
<gene>
    <name evidence="15" type="ORF">AAFC00_003382</name>
</gene>
<proteinExistence type="inferred from homology"/>
<comment type="pathway">
    <text evidence="2 12">Glycolipid biosynthesis; glycosylphosphatidylinositol-anchor biosynthesis.</text>
</comment>
<feature type="transmembrane region" description="Helical" evidence="12">
    <location>
        <begin position="653"/>
        <end position="672"/>
    </location>
</feature>
<dbReference type="InterPro" id="IPR036910">
    <property type="entry name" value="HMG_box_dom_sf"/>
</dbReference>
<keyword evidence="5 12" id="KW-0337">GPI-anchor biosynthesis</keyword>
<keyword evidence="8 12" id="KW-0256">Endoplasmic reticulum</keyword>
<dbReference type="Pfam" id="PF01663">
    <property type="entry name" value="Phosphodiest"/>
    <property type="match status" value="1"/>
</dbReference>
<feature type="transmembrane region" description="Helical" evidence="12">
    <location>
        <begin position="596"/>
        <end position="616"/>
    </location>
</feature>
<dbReference type="CDD" id="cd16024">
    <property type="entry name" value="GPI_EPT_2"/>
    <property type="match status" value="1"/>
</dbReference>
<evidence type="ECO:0000256" key="9">
    <source>
        <dbReference type="ARBA" id="ARBA00022989"/>
    </source>
</evidence>
<feature type="domain" description="GPI ethanolamine phosphate transferase 2 C-terminal" evidence="14">
    <location>
        <begin position="910"/>
        <end position="1127"/>
    </location>
</feature>
<evidence type="ECO:0000313" key="16">
    <source>
        <dbReference type="Proteomes" id="UP001562354"/>
    </source>
</evidence>
<comment type="function">
    <text evidence="12">Ethanolamine phosphate transferase involved in glycosylphosphatidylinositol-anchor biosynthesis. Transfers ethanolamine phosphate to the GPI second mannose.</text>
</comment>
<name>A0ABR3PE32_9PEZI</name>
<keyword evidence="6 12" id="KW-0808">Transferase</keyword>
<feature type="compositionally biased region" description="Polar residues" evidence="13">
    <location>
        <begin position="861"/>
        <end position="878"/>
    </location>
</feature>
<evidence type="ECO:0000256" key="6">
    <source>
        <dbReference type="ARBA" id="ARBA00022679"/>
    </source>
</evidence>
<evidence type="ECO:0000313" key="15">
    <source>
        <dbReference type="EMBL" id="KAL1304381.1"/>
    </source>
</evidence>
<sequence length="1128" mass="124696">MARGINRSGNGAHLGRLVLANILIPISILLFATGFFPYKPFLSGLATFEQIESSGAGLRTSVENARPKRVFDKVIFMVVDALRSDFVYGRDSGFVFTQSLIRTGAAVPFTAHAAPPTVTMPRVKGLTTGSVPSFLDLILNFAESDTSSSLSSQDTWLAQIKAHLKSPGEDEGKLVFYGDDTWLKLFPDFFHRTDGTSSFFVSDFTEVDNNVTRHLPYELAQSDWNAMIMHYLGLDHIGHKSGPLSPHMLPKQEEMDGIVYDIYEAIDTLPHLDNTLLVLAGDHGMNAGGNHGGSAAGETSPALVFISPKLRQITCDAVLQHNAGADDDDTGPSDRIQPRVAAASVFAAEQAQRLSKADTVARQKALAQHLTQAWADLDPADRAVYQKLASRDAMRYEEDRAKAYCRKPVDYKSPTSPKDGTEFEYYRQIEQSDLVPTLAALLGVPISKNNLGIIIPEILQFWTRHESEQSLRSDQQLLYRNALQLITILKAAYGEDAFEVSSTYDSNLDTAASCDQLVEGVEQLSCKWRTVQRASHGEDLLDHALTDFLKTAQDTLSATASSYNVTNLVGGTIVAIIATVIAISSRKNSGRPSAGILGFTSVILLYGAMMFASSYVEEEQHFWYWMSSAWFLCLYFIRPLSSSTPDAEGARRTSNVRAAVATIVLLATHRLITRWNQTGQKHAGAPDVAHHYFLNHHIFLWVLILLTYVHMSYRFARRTFSKMASPELAVMTSLSLTVPSLIFKLNFTQADAPELIQDLAQGFRDYTAQWDLVSQARATFSGMGVAVVAIILLMHLREKWLSDDDDNQRIVPLPQRLHDLLTVFLMTQTRAQNIPLYLIFEIQLQLLKYLLAPPSSSAIEESDTTLTSQEPALAQTKSSSHDRGALPSSQASPSTITGKFYTTAAPIPSVLPATLSILLMAHTSYFALGGSNAISSIDLGNAYNGISGYNVLAVGVLLFCSNWAGPIWWSLGSVMLIQRLRDGDAADDYDDLEDDDAVVRAMLKNETAEEKEARIKMERRKKWIEMERNHLAQQSVQPPSASSSARRAEIEQREMDKKGLWADHLATLTIFVCAGLVAVMAACTALRTHLFIWTVFSPKYLYAMAWGLAWHLIINIALGSVLYRLGRR</sequence>
<feature type="transmembrane region" description="Helical" evidence="12">
    <location>
        <begin position="948"/>
        <end position="971"/>
    </location>
</feature>
<dbReference type="InterPro" id="IPR045687">
    <property type="entry name" value="PIGG/GPI7_C"/>
</dbReference>
<evidence type="ECO:0000256" key="3">
    <source>
        <dbReference type="ARBA" id="ARBA00005315"/>
    </source>
</evidence>
<feature type="transmembrane region" description="Helical" evidence="12">
    <location>
        <begin position="1100"/>
        <end position="1123"/>
    </location>
</feature>
<accession>A0ABR3PE32</accession>
<evidence type="ECO:0000256" key="1">
    <source>
        <dbReference type="ARBA" id="ARBA00004477"/>
    </source>
</evidence>
<feature type="transmembrane region" description="Helical" evidence="12">
    <location>
        <begin position="909"/>
        <end position="928"/>
    </location>
</feature>
<evidence type="ECO:0000256" key="2">
    <source>
        <dbReference type="ARBA" id="ARBA00004687"/>
    </source>
</evidence>